<keyword evidence="2" id="KW-1185">Reference proteome</keyword>
<dbReference type="AlphaFoldDB" id="E2A4H6"/>
<proteinExistence type="predicted"/>
<protein>
    <submittedName>
        <fullName evidence="1">Uncharacterized protein</fullName>
    </submittedName>
</protein>
<reference evidence="1 2" key="1">
    <citation type="journal article" date="2010" name="Science">
        <title>Genomic comparison of the ants Camponotus floridanus and Harpegnathos saltator.</title>
        <authorList>
            <person name="Bonasio R."/>
            <person name="Zhang G."/>
            <person name="Ye C."/>
            <person name="Mutti N.S."/>
            <person name="Fang X."/>
            <person name="Qin N."/>
            <person name="Donahue G."/>
            <person name="Yang P."/>
            <person name="Li Q."/>
            <person name="Li C."/>
            <person name="Zhang P."/>
            <person name="Huang Z."/>
            <person name="Berger S.L."/>
            <person name="Reinberg D."/>
            <person name="Wang J."/>
            <person name="Liebig J."/>
        </authorList>
    </citation>
    <scope>NUCLEOTIDE SEQUENCE [LARGE SCALE GENOMIC DNA]</scope>
    <source>
        <strain evidence="2">C129</strain>
    </source>
</reference>
<dbReference type="Proteomes" id="UP000000311">
    <property type="component" value="Unassembled WGS sequence"/>
</dbReference>
<dbReference type="OrthoDB" id="7553281at2759"/>
<accession>E2A4H6</accession>
<dbReference type="InParanoid" id="E2A4H6"/>
<evidence type="ECO:0000313" key="1">
    <source>
        <dbReference type="EMBL" id="EFN71659.1"/>
    </source>
</evidence>
<dbReference type="EMBL" id="GL436664">
    <property type="protein sequence ID" value="EFN71659.1"/>
    <property type="molecule type" value="Genomic_DNA"/>
</dbReference>
<sequence>MTKRQARATSRQIEALVTYLEQHPHVASGKFYTLEGKNTLQGNLQMLAEAMKLQAEALVQLGQVIDKFINKETSCDRNIIDNEY</sequence>
<name>E2A4H6_CAMFO</name>
<gene>
    <name evidence="1" type="ORF">EAG_10090</name>
</gene>
<evidence type="ECO:0000313" key="2">
    <source>
        <dbReference type="Proteomes" id="UP000000311"/>
    </source>
</evidence>
<organism evidence="2">
    <name type="scientific">Camponotus floridanus</name>
    <name type="common">Florida carpenter ant</name>
    <dbReference type="NCBI Taxonomy" id="104421"/>
    <lineage>
        <taxon>Eukaryota</taxon>
        <taxon>Metazoa</taxon>
        <taxon>Ecdysozoa</taxon>
        <taxon>Arthropoda</taxon>
        <taxon>Hexapoda</taxon>
        <taxon>Insecta</taxon>
        <taxon>Pterygota</taxon>
        <taxon>Neoptera</taxon>
        <taxon>Endopterygota</taxon>
        <taxon>Hymenoptera</taxon>
        <taxon>Apocrita</taxon>
        <taxon>Aculeata</taxon>
        <taxon>Formicoidea</taxon>
        <taxon>Formicidae</taxon>
        <taxon>Formicinae</taxon>
        <taxon>Camponotus</taxon>
    </lineage>
</organism>